<keyword evidence="5" id="KW-0378">Hydrolase</keyword>
<protein>
    <submittedName>
        <fullName evidence="9">Ribonuclease VapC</fullName>
    </submittedName>
</protein>
<keyword evidence="3" id="KW-0540">Nuclease</keyword>
<accession>A0A917V2N7</accession>
<evidence type="ECO:0000256" key="1">
    <source>
        <dbReference type="ARBA" id="ARBA00001946"/>
    </source>
</evidence>
<sequence>MGEHAVLTSPFVACELRYGAIKKDSSRLAAAVDALLQRLVVADIDTNALVHTYARARADLERAGEPIGAMDLLIACHALSLGCVVVTRNRREFSRVHGLAVENWLD</sequence>
<evidence type="ECO:0000256" key="7">
    <source>
        <dbReference type="ARBA" id="ARBA00038093"/>
    </source>
</evidence>
<dbReference type="InterPro" id="IPR002716">
    <property type="entry name" value="PIN_dom"/>
</dbReference>
<dbReference type="AlphaFoldDB" id="A0A917V2N7"/>
<evidence type="ECO:0000256" key="6">
    <source>
        <dbReference type="ARBA" id="ARBA00022842"/>
    </source>
</evidence>
<dbReference type="PANTHER" id="PTHR33653">
    <property type="entry name" value="RIBONUCLEASE VAPC2"/>
    <property type="match status" value="1"/>
</dbReference>
<dbReference type="GO" id="GO:0016787">
    <property type="term" value="F:hydrolase activity"/>
    <property type="evidence" value="ECO:0007669"/>
    <property type="project" value="UniProtKB-KW"/>
</dbReference>
<evidence type="ECO:0000256" key="2">
    <source>
        <dbReference type="ARBA" id="ARBA00022649"/>
    </source>
</evidence>
<dbReference type="InterPro" id="IPR029060">
    <property type="entry name" value="PIN-like_dom_sf"/>
</dbReference>
<dbReference type="GO" id="GO:0004518">
    <property type="term" value="F:nuclease activity"/>
    <property type="evidence" value="ECO:0007669"/>
    <property type="project" value="UniProtKB-KW"/>
</dbReference>
<evidence type="ECO:0000259" key="8">
    <source>
        <dbReference type="Pfam" id="PF01850"/>
    </source>
</evidence>
<dbReference type="InterPro" id="IPR050556">
    <property type="entry name" value="Type_II_TA_system_RNase"/>
</dbReference>
<proteinExistence type="inferred from homology"/>
<dbReference type="PANTHER" id="PTHR33653:SF1">
    <property type="entry name" value="RIBONUCLEASE VAPC2"/>
    <property type="match status" value="1"/>
</dbReference>
<evidence type="ECO:0000313" key="10">
    <source>
        <dbReference type="Proteomes" id="UP000600449"/>
    </source>
</evidence>
<keyword evidence="2" id="KW-1277">Toxin-antitoxin system</keyword>
<comment type="cofactor">
    <cofactor evidence="1">
        <name>Mg(2+)</name>
        <dbReference type="ChEBI" id="CHEBI:18420"/>
    </cofactor>
</comment>
<organism evidence="9 10">
    <name type="scientific">Salinarimonas ramus</name>
    <dbReference type="NCBI Taxonomy" id="690164"/>
    <lineage>
        <taxon>Bacteria</taxon>
        <taxon>Pseudomonadati</taxon>
        <taxon>Pseudomonadota</taxon>
        <taxon>Alphaproteobacteria</taxon>
        <taxon>Hyphomicrobiales</taxon>
        <taxon>Salinarimonadaceae</taxon>
        <taxon>Salinarimonas</taxon>
    </lineage>
</organism>
<comment type="caution">
    <text evidence="9">The sequence shown here is derived from an EMBL/GenBank/DDBJ whole genome shotgun (WGS) entry which is preliminary data.</text>
</comment>
<evidence type="ECO:0000256" key="3">
    <source>
        <dbReference type="ARBA" id="ARBA00022722"/>
    </source>
</evidence>
<keyword evidence="6" id="KW-0460">Magnesium</keyword>
<dbReference type="Pfam" id="PF01850">
    <property type="entry name" value="PIN"/>
    <property type="match status" value="1"/>
</dbReference>
<evidence type="ECO:0000313" key="9">
    <source>
        <dbReference type="EMBL" id="GGK24146.1"/>
    </source>
</evidence>
<dbReference type="GO" id="GO:0046872">
    <property type="term" value="F:metal ion binding"/>
    <property type="evidence" value="ECO:0007669"/>
    <property type="project" value="UniProtKB-KW"/>
</dbReference>
<evidence type="ECO:0000256" key="4">
    <source>
        <dbReference type="ARBA" id="ARBA00022723"/>
    </source>
</evidence>
<dbReference type="Gene3D" id="3.40.50.1010">
    <property type="entry name" value="5'-nuclease"/>
    <property type="match status" value="1"/>
</dbReference>
<gene>
    <name evidence="9" type="primary">vapC</name>
    <name evidence="9" type="ORF">GCM10011322_08550</name>
</gene>
<dbReference type="Proteomes" id="UP000600449">
    <property type="component" value="Unassembled WGS sequence"/>
</dbReference>
<keyword evidence="4" id="KW-0479">Metal-binding</keyword>
<dbReference type="EMBL" id="BMMF01000002">
    <property type="protein sequence ID" value="GGK24146.1"/>
    <property type="molecule type" value="Genomic_DNA"/>
</dbReference>
<comment type="similarity">
    <text evidence="7">Belongs to the PINc/VapC protein family.</text>
</comment>
<keyword evidence="10" id="KW-1185">Reference proteome</keyword>
<feature type="domain" description="PIN" evidence="8">
    <location>
        <begin position="4"/>
        <end position="97"/>
    </location>
</feature>
<reference evidence="9 10" key="1">
    <citation type="journal article" date="2014" name="Int. J. Syst. Evol. Microbiol.">
        <title>Complete genome sequence of Corynebacterium casei LMG S-19264T (=DSM 44701T), isolated from a smear-ripened cheese.</title>
        <authorList>
            <consortium name="US DOE Joint Genome Institute (JGI-PGF)"/>
            <person name="Walter F."/>
            <person name="Albersmeier A."/>
            <person name="Kalinowski J."/>
            <person name="Ruckert C."/>
        </authorList>
    </citation>
    <scope>NUCLEOTIDE SEQUENCE [LARGE SCALE GENOMIC DNA]</scope>
    <source>
        <strain evidence="9 10">CGMCC 1.9161</strain>
    </source>
</reference>
<evidence type="ECO:0000256" key="5">
    <source>
        <dbReference type="ARBA" id="ARBA00022801"/>
    </source>
</evidence>
<dbReference type="SUPFAM" id="SSF88723">
    <property type="entry name" value="PIN domain-like"/>
    <property type="match status" value="1"/>
</dbReference>
<name>A0A917V2N7_9HYPH</name>